<feature type="transmembrane region" description="Helical" evidence="1">
    <location>
        <begin position="6"/>
        <end position="26"/>
    </location>
</feature>
<organism evidence="3">
    <name type="scientific">uncultured Bacillota bacterium</name>
    <dbReference type="NCBI Taxonomy" id="344338"/>
    <lineage>
        <taxon>Bacteria</taxon>
        <taxon>Bacillati</taxon>
        <taxon>Bacillota</taxon>
        <taxon>environmental samples</taxon>
    </lineage>
</organism>
<keyword evidence="1" id="KW-1133">Transmembrane helix</keyword>
<accession>A0A650F4G7</accession>
<evidence type="ECO:0000313" key="3">
    <source>
        <dbReference type="EMBL" id="QGT50965.1"/>
    </source>
</evidence>
<name>A0A650F4G7_9FIRM</name>
<keyword evidence="1" id="KW-0812">Transmembrane</keyword>
<dbReference type="Pfam" id="PF09851">
    <property type="entry name" value="SHOCT"/>
    <property type="match status" value="1"/>
</dbReference>
<reference evidence="3" key="1">
    <citation type="journal article" date="2020" name="J. ISSAAS">
        <title>Lactobacilli and other gastrointestinal microbiota of Peromyscus leucopus, reservoir host for agents of Lyme disease and other zoonoses in North America.</title>
        <authorList>
            <person name="Milovic A."/>
            <person name="Bassam K."/>
            <person name="Shao H."/>
            <person name="Chatzistamou I."/>
            <person name="Tufts D.M."/>
            <person name="Diuk-Wasser M."/>
            <person name="Barbour A.G."/>
        </authorList>
    </citation>
    <scope>NUCLEOTIDE SEQUENCE</scope>
    <source>
        <strain evidence="3">LL40</strain>
    </source>
</reference>
<sequence>MATLISLISFFIPFLIPLIVISIVIITNRSNSSNQSQLDEEILPETQYSNGTEAEKEEELIYAIDGNMGKTLKVYHDRCIISITSGLKAAFWGAGALNGDKEFYYSDITSVQFKNLGHTTGYLQFEYPGAHSGNNFNSENSFIFSATIGTEKYKKLKEEMPRICDDIRKRVNEAKNAKTGTTVVASSPADELKKYKDLLDSGVITREEFDTKKKQLLGL</sequence>
<dbReference type="EMBL" id="MN577573">
    <property type="protein sequence ID" value="QGT50965.1"/>
    <property type="molecule type" value="Genomic_DNA"/>
</dbReference>
<proteinExistence type="predicted"/>
<dbReference type="AlphaFoldDB" id="A0A650F4G7"/>
<dbReference type="InterPro" id="IPR018649">
    <property type="entry name" value="SHOCT"/>
</dbReference>
<gene>
    <name evidence="3" type="ORF">Firmicute1046_0410</name>
</gene>
<keyword evidence="1" id="KW-0472">Membrane</keyword>
<protein>
    <recommendedName>
        <fullName evidence="2">SHOCT domain-containing protein</fullName>
    </recommendedName>
</protein>
<feature type="domain" description="SHOCT" evidence="2">
    <location>
        <begin position="190"/>
        <end position="217"/>
    </location>
</feature>
<evidence type="ECO:0000259" key="2">
    <source>
        <dbReference type="Pfam" id="PF09851"/>
    </source>
</evidence>
<evidence type="ECO:0000256" key="1">
    <source>
        <dbReference type="SAM" id="Phobius"/>
    </source>
</evidence>